<keyword evidence="1" id="KW-0732">Signal</keyword>
<dbReference type="AlphaFoldDB" id="A0A1G7UV92"/>
<organism evidence="2 3">
    <name type="scientific">Pelagibacterium luteolum</name>
    <dbReference type="NCBI Taxonomy" id="440168"/>
    <lineage>
        <taxon>Bacteria</taxon>
        <taxon>Pseudomonadati</taxon>
        <taxon>Pseudomonadota</taxon>
        <taxon>Alphaproteobacteria</taxon>
        <taxon>Hyphomicrobiales</taxon>
        <taxon>Devosiaceae</taxon>
        <taxon>Pelagibacterium</taxon>
    </lineage>
</organism>
<proteinExistence type="predicted"/>
<feature type="chain" id="PRO_5011735580" evidence="1">
    <location>
        <begin position="22"/>
        <end position="417"/>
    </location>
</feature>
<accession>A0A1G7UV92</accession>
<dbReference type="OrthoDB" id="9815249at2"/>
<dbReference type="EMBL" id="FNCS01000003">
    <property type="protein sequence ID" value="SDG51384.1"/>
    <property type="molecule type" value="Genomic_DNA"/>
</dbReference>
<sequence>MIARFLAGVIVVLGLVAPLAAQETTADRLRAHLYAGELAEGLAAMEALEDDEARFGLGVFTLFSGIEAMAQALCRHGFNPERGIAVGPFFGMASPDEQGRVPEPLSYEDLRGYISDFVAAMDAARPLLLAASEGEFAVEIDVMAIRVDLDGDGVAGEAETIGAFLALAAQTGERLDMGSGMAPDLDMPVHVFAFDAADAIWMAGYSQVLAAQGDFLLAHDFSAFFDAALHRLFPGAGLPMESRPSTGSLFMERDSDALLADAIAMVHTVNWSVIDRERLIGVRERALEVLDLSRQNWTAILAETDDHLEFIPSPRQTSQFATLGVSKETVDAWLTTLDVAEAIVRGELLLPHWRFEGVGFDLSAWVEGAERTDFVLLFTGLDALPYLKEGEIADAESFAAANAVFGGSIWNYALWFN</sequence>
<name>A0A1G7UV92_9HYPH</name>
<keyword evidence="3" id="KW-1185">Reference proteome</keyword>
<evidence type="ECO:0000313" key="2">
    <source>
        <dbReference type="EMBL" id="SDG51384.1"/>
    </source>
</evidence>
<evidence type="ECO:0000256" key="1">
    <source>
        <dbReference type="SAM" id="SignalP"/>
    </source>
</evidence>
<dbReference type="Proteomes" id="UP000199495">
    <property type="component" value="Unassembled WGS sequence"/>
</dbReference>
<gene>
    <name evidence="2" type="ORF">SAMN04487974_103295</name>
</gene>
<reference evidence="2 3" key="1">
    <citation type="submission" date="2016-10" db="EMBL/GenBank/DDBJ databases">
        <authorList>
            <person name="de Groot N.N."/>
        </authorList>
    </citation>
    <scope>NUCLEOTIDE SEQUENCE [LARGE SCALE GENOMIC DNA]</scope>
    <source>
        <strain evidence="2 3">CGMCC 1.10267</strain>
    </source>
</reference>
<protein>
    <submittedName>
        <fullName evidence="2">Uncharacterized protein</fullName>
    </submittedName>
</protein>
<evidence type="ECO:0000313" key="3">
    <source>
        <dbReference type="Proteomes" id="UP000199495"/>
    </source>
</evidence>
<feature type="signal peptide" evidence="1">
    <location>
        <begin position="1"/>
        <end position="21"/>
    </location>
</feature>
<dbReference type="STRING" id="440168.SAMN04487974_103295"/>
<dbReference type="RefSeq" id="WP_090594446.1">
    <property type="nucleotide sequence ID" value="NZ_FNCS01000003.1"/>
</dbReference>